<accession>A0A0F9BCN6</accession>
<comment type="caution">
    <text evidence="1">The sequence shown here is derived from an EMBL/GenBank/DDBJ whole genome shotgun (WGS) entry which is preliminary data.</text>
</comment>
<proteinExistence type="predicted"/>
<dbReference type="EMBL" id="LAZR01041576">
    <property type="protein sequence ID" value="KKL11617.1"/>
    <property type="molecule type" value="Genomic_DNA"/>
</dbReference>
<gene>
    <name evidence="1" type="ORF">LCGC14_2544000</name>
</gene>
<protein>
    <submittedName>
        <fullName evidence="1">Uncharacterized protein</fullName>
    </submittedName>
</protein>
<name>A0A0F9BCN6_9ZZZZ</name>
<evidence type="ECO:0000313" key="1">
    <source>
        <dbReference type="EMBL" id="KKL11617.1"/>
    </source>
</evidence>
<dbReference type="AlphaFoldDB" id="A0A0F9BCN6"/>
<organism evidence="1">
    <name type="scientific">marine sediment metagenome</name>
    <dbReference type="NCBI Taxonomy" id="412755"/>
    <lineage>
        <taxon>unclassified sequences</taxon>
        <taxon>metagenomes</taxon>
        <taxon>ecological metagenomes</taxon>
    </lineage>
</organism>
<sequence>MSLCRLLRVPARSWPFPALSPRIFPQMLAPIPRWSSWCIYPFLPRRHRPSSHRDRLGTSQNIHTATSVWEISRGYSDFFMFRPPSLLATQVTPTSACLDGTLGSHGFYVPAYLGLSPPRAGDMLAARIGQLTAWGLSPH</sequence>
<reference evidence="1" key="1">
    <citation type="journal article" date="2015" name="Nature">
        <title>Complex archaea that bridge the gap between prokaryotes and eukaryotes.</title>
        <authorList>
            <person name="Spang A."/>
            <person name="Saw J.H."/>
            <person name="Jorgensen S.L."/>
            <person name="Zaremba-Niedzwiedzka K."/>
            <person name="Martijn J."/>
            <person name="Lind A.E."/>
            <person name="van Eijk R."/>
            <person name="Schleper C."/>
            <person name="Guy L."/>
            <person name="Ettema T.J."/>
        </authorList>
    </citation>
    <scope>NUCLEOTIDE SEQUENCE</scope>
</reference>